<comment type="caution">
    <text evidence="2">The sequence shown here is derived from an EMBL/GenBank/DDBJ whole genome shotgun (WGS) entry which is preliminary data.</text>
</comment>
<feature type="region of interest" description="Disordered" evidence="1">
    <location>
        <begin position="33"/>
        <end position="53"/>
    </location>
</feature>
<gene>
    <name evidence="2" type="ORF">ANCCAN_30267</name>
</gene>
<dbReference type="EMBL" id="JOJR01024127">
    <property type="protein sequence ID" value="RCN24044.1"/>
    <property type="molecule type" value="Genomic_DNA"/>
</dbReference>
<proteinExistence type="predicted"/>
<name>A0A368EWF3_ANCCA</name>
<evidence type="ECO:0000313" key="3">
    <source>
        <dbReference type="Proteomes" id="UP000252519"/>
    </source>
</evidence>
<evidence type="ECO:0000313" key="2">
    <source>
        <dbReference type="EMBL" id="RCN24044.1"/>
    </source>
</evidence>
<keyword evidence="3" id="KW-1185">Reference proteome</keyword>
<dbReference type="OrthoDB" id="418495at2759"/>
<accession>A0A368EWF3</accession>
<sequence>MEVIQTGFINENHGNSNQPYDWQGQIGSFIPHEQQRTASSGLPPQPRILHNNRKSPASLGYSYAGEFFFLQLLVNEPQIK</sequence>
<protein>
    <submittedName>
        <fullName evidence="2">Uncharacterized protein</fullName>
    </submittedName>
</protein>
<dbReference type="AlphaFoldDB" id="A0A368EWF3"/>
<evidence type="ECO:0000256" key="1">
    <source>
        <dbReference type="SAM" id="MobiDB-lite"/>
    </source>
</evidence>
<organism evidence="2 3">
    <name type="scientific">Ancylostoma caninum</name>
    <name type="common">Dog hookworm</name>
    <dbReference type="NCBI Taxonomy" id="29170"/>
    <lineage>
        <taxon>Eukaryota</taxon>
        <taxon>Metazoa</taxon>
        <taxon>Ecdysozoa</taxon>
        <taxon>Nematoda</taxon>
        <taxon>Chromadorea</taxon>
        <taxon>Rhabditida</taxon>
        <taxon>Rhabditina</taxon>
        <taxon>Rhabditomorpha</taxon>
        <taxon>Strongyloidea</taxon>
        <taxon>Ancylostomatidae</taxon>
        <taxon>Ancylostomatinae</taxon>
        <taxon>Ancylostoma</taxon>
    </lineage>
</organism>
<dbReference type="Proteomes" id="UP000252519">
    <property type="component" value="Unassembled WGS sequence"/>
</dbReference>
<reference evidence="2 3" key="1">
    <citation type="submission" date="2014-10" db="EMBL/GenBank/DDBJ databases">
        <title>Draft genome of the hookworm Ancylostoma caninum.</title>
        <authorList>
            <person name="Mitreva M."/>
        </authorList>
    </citation>
    <scope>NUCLEOTIDE SEQUENCE [LARGE SCALE GENOMIC DNA]</scope>
    <source>
        <strain evidence="2 3">Baltimore</strain>
    </source>
</reference>